<proteinExistence type="predicted"/>
<sequence>MFVIHSSFLFKQKSPRLSFFLSFLPFPILITKSFLVAPRQPGSFPLSVTLTSHALESASIICLLPKLSLFSPGRVSHNVTTEYGLWPCVSRLNLCCNLSDLTHRVSCVCVTPTSGIRCDKPPPHPHSPFPSSLKLSQVQSFPVPTSPGRELSRGVLLSRSGRQLIVSRLGEQSDWNNTRRDN</sequence>
<reference evidence="1" key="1">
    <citation type="journal article" date="2023" name="G3 (Bethesda)">
        <title>A reference genome for the long-term kleptoplast-retaining sea slug Elysia crispata morphotype clarki.</title>
        <authorList>
            <person name="Eastman K.E."/>
            <person name="Pendleton A.L."/>
            <person name="Shaikh M.A."/>
            <person name="Suttiyut T."/>
            <person name="Ogas R."/>
            <person name="Tomko P."/>
            <person name="Gavelis G."/>
            <person name="Widhalm J.R."/>
            <person name="Wisecaver J.H."/>
        </authorList>
    </citation>
    <scope>NUCLEOTIDE SEQUENCE</scope>
    <source>
        <strain evidence="1">ECLA1</strain>
    </source>
</reference>
<dbReference type="EMBL" id="JAWDGP010006115">
    <property type="protein sequence ID" value="KAK3746815.1"/>
    <property type="molecule type" value="Genomic_DNA"/>
</dbReference>
<protein>
    <submittedName>
        <fullName evidence="1">Uncharacterized protein</fullName>
    </submittedName>
</protein>
<accession>A0AAE0YJC2</accession>
<dbReference type="Proteomes" id="UP001283361">
    <property type="component" value="Unassembled WGS sequence"/>
</dbReference>
<dbReference type="AlphaFoldDB" id="A0AAE0YJC2"/>
<name>A0AAE0YJC2_9GAST</name>
<comment type="caution">
    <text evidence="1">The sequence shown here is derived from an EMBL/GenBank/DDBJ whole genome shotgun (WGS) entry which is preliminary data.</text>
</comment>
<keyword evidence="2" id="KW-1185">Reference proteome</keyword>
<gene>
    <name evidence="1" type="ORF">RRG08_031343</name>
</gene>
<evidence type="ECO:0000313" key="1">
    <source>
        <dbReference type="EMBL" id="KAK3746815.1"/>
    </source>
</evidence>
<evidence type="ECO:0000313" key="2">
    <source>
        <dbReference type="Proteomes" id="UP001283361"/>
    </source>
</evidence>
<organism evidence="1 2">
    <name type="scientific">Elysia crispata</name>
    <name type="common">lettuce slug</name>
    <dbReference type="NCBI Taxonomy" id="231223"/>
    <lineage>
        <taxon>Eukaryota</taxon>
        <taxon>Metazoa</taxon>
        <taxon>Spiralia</taxon>
        <taxon>Lophotrochozoa</taxon>
        <taxon>Mollusca</taxon>
        <taxon>Gastropoda</taxon>
        <taxon>Heterobranchia</taxon>
        <taxon>Euthyneura</taxon>
        <taxon>Panpulmonata</taxon>
        <taxon>Sacoglossa</taxon>
        <taxon>Placobranchoidea</taxon>
        <taxon>Plakobranchidae</taxon>
        <taxon>Elysia</taxon>
    </lineage>
</organism>